<gene>
    <name evidence="1" type="ORF">AVDCRST_MAG87-2597</name>
</gene>
<dbReference type="EMBL" id="CADCWJ010000565">
    <property type="protein sequence ID" value="CAA9572868.1"/>
    <property type="molecule type" value="Genomic_DNA"/>
</dbReference>
<evidence type="ECO:0000313" key="1">
    <source>
        <dbReference type="EMBL" id="CAA9572868.1"/>
    </source>
</evidence>
<accession>A0A6J4VBZ5</accession>
<sequence>MSGDMRYPHVCSLTVMAFGDHSPDRMSEAWYRRTLIRPNCSRSSEP</sequence>
<proteinExistence type="predicted"/>
<organism evidence="1">
    <name type="scientific">uncultured Thermomicrobiales bacterium</name>
    <dbReference type="NCBI Taxonomy" id="1645740"/>
    <lineage>
        <taxon>Bacteria</taxon>
        <taxon>Pseudomonadati</taxon>
        <taxon>Thermomicrobiota</taxon>
        <taxon>Thermomicrobia</taxon>
        <taxon>Thermomicrobiales</taxon>
        <taxon>environmental samples</taxon>
    </lineage>
</organism>
<reference evidence="1" key="1">
    <citation type="submission" date="2020-02" db="EMBL/GenBank/DDBJ databases">
        <authorList>
            <person name="Meier V. D."/>
        </authorList>
    </citation>
    <scope>NUCLEOTIDE SEQUENCE</scope>
    <source>
        <strain evidence="1">AVDCRST_MAG87</strain>
    </source>
</reference>
<protein>
    <submittedName>
        <fullName evidence="1">Uncharacterized protein</fullName>
    </submittedName>
</protein>
<name>A0A6J4VBZ5_9BACT</name>
<dbReference type="AlphaFoldDB" id="A0A6J4VBZ5"/>